<proteinExistence type="predicted"/>
<dbReference type="AlphaFoldDB" id="A0ABD6CZL6"/>
<gene>
    <name evidence="2" type="ORF">ACFSBJ_11490</name>
</gene>
<keyword evidence="1" id="KW-0812">Transmembrane</keyword>
<protein>
    <submittedName>
        <fullName evidence="2">Uncharacterized protein</fullName>
    </submittedName>
</protein>
<comment type="caution">
    <text evidence="2">The sequence shown here is derived from an EMBL/GenBank/DDBJ whole genome shotgun (WGS) entry which is preliminary data.</text>
</comment>
<dbReference type="Pfam" id="PF26071">
    <property type="entry name" value="DUF8028"/>
    <property type="match status" value="1"/>
</dbReference>
<feature type="transmembrane region" description="Helical" evidence="1">
    <location>
        <begin position="32"/>
        <end position="56"/>
    </location>
</feature>
<dbReference type="InterPro" id="IPR058341">
    <property type="entry name" value="DUF8028"/>
</dbReference>
<dbReference type="RefSeq" id="WP_256404597.1">
    <property type="nucleotide sequence ID" value="NZ_CP187151.1"/>
</dbReference>
<evidence type="ECO:0000256" key="1">
    <source>
        <dbReference type="SAM" id="Phobius"/>
    </source>
</evidence>
<feature type="transmembrane region" description="Helical" evidence="1">
    <location>
        <begin position="68"/>
        <end position="88"/>
    </location>
</feature>
<sequence>MQPVTMSTPESTLLDGTATDPLPALQNTLRAALAYAALPVRFVAFWVATLLPLTYVPLLAMGVVTGNQLGFAGLLGLNTVAFVVGHSYNRPE</sequence>
<evidence type="ECO:0000313" key="3">
    <source>
        <dbReference type="Proteomes" id="UP001597075"/>
    </source>
</evidence>
<reference evidence="2 3" key="1">
    <citation type="journal article" date="2019" name="Int. J. Syst. Evol. Microbiol.">
        <title>The Global Catalogue of Microorganisms (GCM) 10K type strain sequencing project: providing services to taxonomists for standard genome sequencing and annotation.</title>
        <authorList>
            <consortium name="The Broad Institute Genomics Platform"/>
            <consortium name="The Broad Institute Genome Sequencing Center for Infectious Disease"/>
            <person name="Wu L."/>
            <person name="Ma J."/>
        </authorList>
    </citation>
    <scope>NUCLEOTIDE SEQUENCE [LARGE SCALE GENOMIC DNA]</scope>
    <source>
        <strain evidence="2 3">CGMCC 1.10594</strain>
    </source>
</reference>
<evidence type="ECO:0000313" key="2">
    <source>
        <dbReference type="EMBL" id="MFD1634346.1"/>
    </source>
</evidence>
<keyword evidence="1" id="KW-1133">Transmembrane helix</keyword>
<dbReference type="Proteomes" id="UP001597075">
    <property type="component" value="Unassembled WGS sequence"/>
</dbReference>
<keyword evidence="1" id="KW-0472">Membrane</keyword>
<dbReference type="EMBL" id="JBHUDL010000010">
    <property type="protein sequence ID" value="MFD1634346.1"/>
    <property type="molecule type" value="Genomic_DNA"/>
</dbReference>
<name>A0ABD6CZL6_9EURY</name>
<accession>A0ABD6CZL6</accession>
<keyword evidence="3" id="KW-1185">Reference proteome</keyword>
<organism evidence="2 3">
    <name type="scientific">Haloplanus ruber</name>
    <dbReference type="NCBI Taxonomy" id="869892"/>
    <lineage>
        <taxon>Archaea</taxon>
        <taxon>Methanobacteriati</taxon>
        <taxon>Methanobacteriota</taxon>
        <taxon>Stenosarchaea group</taxon>
        <taxon>Halobacteria</taxon>
        <taxon>Halobacteriales</taxon>
        <taxon>Haloferacaceae</taxon>
        <taxon>Haloplanus</taxon>
    </lineage>
</organism>